<accession>A0A5C0B191</accession>
<dbReference type="GO" id="GO:0008168">
    <property type="term" value="F:methyltransferase activity"/>
    <property type="evidence" value="ECO:0007669"/>
    <property type="project" value="UniProtKB-KW"/>
</dbReference>
<dbReference type="SUPFAM" id="SSF53335">
    <property type="entry name" value="S-adenosyl-L-methionine-dependent methyltransferases"/>
    <property type="match status" value="1"/>
</dbReference>
<evidence type="ECO:0000313" key="3">
    <source>
        <dbReference type="Proteomes" id="UP000325161"/>
    </source>
</evidence>
<dbReference type="InterPro" id="IPR029063">
    <property type="entry name" value="SAM-dependent_MTases_sf"/>
</dbReference>
<gene>
    <name evidence="2" type="ORF">FXN63_17965</name>
</gene>
<keyword evidence="2" id="KW-0808">Transferase</keyword>
<dbReference type="EMBL" id="CP043046">
    <property type="protein sequence ID" value="QEI07513.1"/>
    <property type="molecule type" value="Genomic_DNA"/>
</dbReference>
<name>A0A5C0B191_9BURK</name>
<dbReference type="InterPro" id="IPR022744">
    <property type="entry name" value="MeTrfase_dom_put"/>
</dbReference>
<dbReference type="OrthoDB" id="9791837at2"/>
<organism evidence="2 3">
    <name type="scientific">Pigmentiphaga aceris</name>
    <dbReference type="NCBI Taxonomy" id="1940612"/>
    <lineage>
        <taxon>Bacteria</taxon>
        <taxon>Pseudomonadati</taxon>
        <taxon>Pseudomonadota</taxon>
        <taxon>Betaproteobacteria</taxon>
        <taxon>Burkholderiales</taxon>
        <taxon>Alcaligenaceae</taxon>
        <taxon>Pigmentiphaga</taxon>
    </lineage>
</organism>
<feature type="domain" description="Methyltransferase" evidence="1">
    <location>
        <begin position="165"/>
        <end position="374"/>
    </location>
</feature>
<protein>
    <submittedName>
        <fullName evidence="2">Class I SAM-dependent methyltransferase</fullName>
    </submittedName>
</protein>
<dbReference type="KEGG" id="pacr:FXN63_17965"/>
<proteinExistence type="predicted"/>
<dbReference type="AlphaFoldDB" id="A0A5C0B191"/>
<dbReference type="GO" id="GO:0032259">
    <property type="term" value="P:methylation"/>
    <property type="evidence" value="ECO:0007669"/>
    <property type="project" value="UniProtKB-KW"/>
</dbReference>
<dbReference type="CDD" id="cd02440">
    <property type="entry name" value="AdoMet_MTases"/>
    <property type="match status" value="1"/>
</dbReference>
<dbReference type="Pfam" id="PF12147">
    <property type="entry name" value="Methyltransf_20"/>
    <property type="match status" value="1"/>
</dbReference>
<sequence>MAWFDSDRMAACMSSPKTGMTDFRRCFTLLTVAVISEQEHRRMNIQALISIDELTVIDGPLGQDAGTLVLFASLGRFKARMREACQVLLRRADPVTQENCRLRMAPAFRALTEGFDAWSRCDMPATLRHEVGALMQREMLPYLLMTEVAERFYAKPRGYAGDYLTIDMIYRNQPGGYGRLGPLIDACFLDEPAARAVRNRRALMAAEILHVLDARPDARICSLACGPAYEIRDIFSAYPNVPARFTAIDSDREALDFVNRWVAKAGVETRLSTLRGNLVYLAIGRDTLPLVPQDFIYSIGLIDYFSDKLVIGLLDWIHASLKPGGRVLLGNFHPQNVNRAFMDHVLEWRLIHRGEADMDRLFQASSFARPATRVFMEDEGVNLFAECIKN</sequence>
<keyword evidence="3" id="KW-1185">Reference proteome</keyword>
<evidence type="ECO:0000259" key="1">
    <source>
        <dbReference type="Pfam" id="PF12147"/>
    </source>
</evidence>
<dbReference type="Gene3D" id="3.40.50.150">
    <property type="entry name" value="Vaccinia Virus protein VP39"/>
    <property type="match status" value="1"/>
</dbReference>
<dbReference type="Proteomes" id="UP000325161">
    <property type="component" value="Chromosome"/>
</dbReference>
<evidence type="ECO:0000313" key="2">
    <source>
        <dbReference type="EMBL" id="QEI07513.1"/>
    </source>
</evidence>
<keyword evidence="2" id="KW-0489">Methyltransferase</keyword>
<reference evidence="2 3" key="1">
    <citation type="submission" date="2019-08" db="EMBL/GenBank/DDBJ databases">
        <title>Amphibian skin-associated Pigmentiphaga: genome sequence and occurrence across geography and hosts.</title>
        <authorList>
            <person name="Bletz M.C."/>
            <person name="Bunk B."/>
            <person name="Sproeer C."/>
            <person name="Biwer P."/>
            <person name="Reiter S."/>
            <person name="Rabemananjara F.C.E."/>
            <person name="Schulz S."/>
            <person name="Overmann J."/>
            <person name="Vences M."/>
        </authorList>
    </citation>
    <scope>NUCLEOTIDE SEQUENCE [LARGE SCALE GENOMIC DNA]</scope>
    <source>
        <strain evidence="2 3">Mada1488</strain>
    </source>
</reference>